<evidence type="ECO:0000313" key="4">
    <source>
        <dbReference type="EMBL" id="OGK02018.1"/>
    </source>
</evidence>
<dbReference type="EMBL" id="MFYX01000114">
    <property type="protein sequence ID" value="OGK02018.1"/>
    <property type="molecule type" value="Genomic_DNA"/>
</dbReference>
<dbReference type="SUPFAM" id="SSF55469">
    <property type="entry name" value="FMN-dependent nitroreductase-like"/>
    <property type="match status" value="1"/>
</dbReference>
<dbReference type="Gene3D" id="3.40.109.10">
    <property type="entry name" value="NADH Oxidase"/>
    <property type="match status" value="1"/>
</dbReference>
<dbReference type="Pfam" id="PF00881">
    <property type="entry name" value="Nitroreductase"/>
    <property type="match status" value="1"/>
</dbReference>
<dbReference type="GO" id="GO:0016491">
    <property type="term" value="F:oxidoreductase activity"/>
    <property type="evidence" value="ECO:0007669"/>
    <property type="project" value="UniProtKB-KW"/>
</dbReference>
<dbReference type="InterPro" id="IPR029479">
    <property type="entry name" value="Nitroreductase"/>
</dbReference>
<gene>
    <name evidence="4" type="ORF">A2519_17555</name>
</gene>
<accession>A0A1F7F615</accession>
<reference evidence="4 5" key="1">
    <citation type="journal article" date="2016" name="Nat. Commun.">
        <title>Thousands of microbial genomes shed light on interconnected biogeochemical processes in an aquifer system.</title>
        <authorList>
            <person name="Anantharaman K."/>
            <person name="Brown C.T."/>
            <person name="Hug L.A."/>
            <person name="Sharon I."/>
            <person name="Castelle C.J."/>
            <person name="Probst A.J."/>
            <person name="Thomas B.C."/>
            <person name="Singh A."/>
            <person name="Wilkins M.J."/>
            <person name="Karaoz U."/>
            <person name="Brodie E.L."/>
            <person name="Williams K.H."/>
            <person name="Hubbard S.S."/>
            <person name="Banfield J.F."/>
        </authorList>
    </citation>
    <scope>NUCLEOTIDE SEQUENCE [LARGE SCALE GENOMIC DNA]</scope>
</reference>
<comment type="caution">
    <text evidence="4">The sequence shown here is derived from an EMBL/GenBank/DDBJ whole genome shotgun (WGS) entry which is preliminary data.</text>
</comment>
<evidence type="ECO:0000259" key="3">
    <source>
        <dbReference type="Pfam" id="PF00881"/>
    </source>
</evidence>
<feature type="domain" description="Nitroreductase" evidence="3">
    <location>
        <begin position="7"/>
        <end position="156"/>
    </location>
</feature>
<evidence type="ECO:0000256" key="2">
    <source>
        <dbReference type="ARBA" id="ARBA00023002"/>
    </source>
</evidence>
<dbReference type="Proteomes" id="UP000179243">
    <property type="component" value="Unassembled WGS sequence"/>
</dbReference>
<protein>
    <recommendedName>
        <fullName evidence="3">Nitroreductase domain-containing protein</fullName>
    </recommendedName>
</protein>
<sequence>MNLDAIIQARYSCRSYNSGPVRPGDIRAICEAARLAPSACNSQTWRYVVVANRDTIHRISDEGSRAVVRNPWMRDASVVIAGCAKLDLLANGVGTLVTGTDYHQIDFGISMEHMVLKATELGLGTCWIGWFDEKSVKKILNIPRNVKVLCLLTVGYPKERIIREKNRKALEEIVFWDSWGNNKQT</sequence>
<organism evidence="4 5">
    <name type="scientific">Candidatus Raymondbacteria bacterium RIFOXYD12_FULL_49_13</name>
    <dbReference type="NCBI Taxonomy" id="1817890"/>
    <lineage>
        <taxon>Bacteria</taxon>
        <taxon>Raymondiibacteriota</taxon>
    </lineage>
</organism>
<dbReference type="PANTHER" id="PTHR43673:SF10">
    <property type="entry name" value="NADH DEHYDROGENASE_NAD(P)H NITROREDUCTASE XCC3605-RELATED"/>
    <property type="match status" value="1"/>
</dbReference>
<dbReference type="PANTHER" id="PTHR43673">
    <property type="entry name" value="NAD(P)H NITROREDUCTASE YDGI-RELATED"/>
    <property type="match status" value="1"/>
</dbReference>
<evidence type="ECO:0000256" key="1">
    <source>
        <dbReference type="ARBA" id="ARBA00007118"/>
    </source>
</evidence>
<keyword evidence="2" id="KW-0560">Oxidoreductase</keyword>
<evidence type="ECO:0000313" key="5">
    <source>
        <dbReference type="Proteomes" id="UP000179243"/>
    </source>
</evidence>
<comment type="similarity">
    <text evidence="1">Belongs to the nitroreductase family.</text>
</comment>
<proteinExistence type="inferred from homology"/>
<name>A0A1F7F615_UNCRA</name>
<dbReference type="AlphaFoldDB" id="A0A1F7F615"/>
<dbReference type="InterPro" id="IPR000415">
    <property type="entry name" value="Nitroreductase-like"/>
</dbReference>